<accession>A0A561EN47</accession>
<evidence type="ECO:0000313" key="2">
    <source>
        <dbReference type="Proteomes" id="UP000318416"/>
    </source>
</evidence>
<keyword evidence="2" id="KW-1185">Reference proteome</keyword>
<dbReference type="OrthoDB" id="4260865at2"/>
<dbReference type="RefSeq" id="WP_145789583.1">
    <property type="nucleotide sequence ID" value="NZ_BAAABR010000089.1"/>
</dbReference>
<evidence type="ECO:0000313" key="1">
    <source>
        <dbReference type="EMBL" id="TWE17048.1"/>
    </source>
</evidence>
<gene>
    <name evidence="1" type="ORF">FB465_2052</name>
</gene>
<dbReference type="AlphaFoldDB" id="A0A561EN47"/>
<protein>
    <submittedName>
        <fullName evidence="1">Uncharacterized protein</fullName>
    </submittedName>
</protein>
<dbReference type="EMBL" id="VIVR01000001">
    <property type="protein sequence ID" value="TWE17048.1"/>
    <property type="molecule type" value="Genomic_DNA"/>
</dbReference>
<name>A0A561EN47_9ACTN</name>
<organism evidence="1 2">
    <name type="scientific">Kitasatospora atroaurantiaca</name>
    <dbReference type="NCBI Taxonomy" id="285545"/>
    <lineage>
        <taxon>Bacteria</taxon>
        <taxon>Bacillati</taxon>
        <taxon>Actinomycetota</taxon>
        <taxon>Actinomycetes</taxon>
        <taxon>Kitasatosporales</taxon>
        <taxon>Streptomycetaceae</taxon>
        <taxon>Kitasatospora</taxon>
    </lineage>
</organism>
<proteinExistence type="predicted"/>
<reference evidence="1 2" key="1">
    <citation type="submission" date="2019-06" db="EMBL/GenBank/DDBJ databases">
        <title>Sequencing the genomes of 1000 actinobacteria strains.</title>
        <authorList>
            <person name="Klenk H.-P."/>
        </authorList>
    </citation>
    <scope>NUCLEOTIDE SEQUENCE [LARGE SCALE GENOMIC DNA]</scope>
    <source>
        <strain evidence="1 2">DSM 41649</strain>
    </source>
</reference>
<comment type="caution">
    <text evidence="1">The sequence shown here is derived from an EMBL/GenBank/DDBJ whole genome shotgun (WGS) entry which is preliminary data.</text>
</comment>
<sequence>MNATARNAIRRMTAAVRTAVQNTRAAWYAALNGRTINDALAIGWLIRTSEMLDRLFIDLPDGQQSWYGRHVVKAYRATHGRDPLKAWVQHRTTGRWIHVYVYAPDDKALIAGLWSYKATRPVAAALFSETA</sequence>
<dbReference type="Proteomes" id="UP000318416">
    <property type="component" value="Unassembled WGS sequence"/>
</dbReference>